<accession>A0A9X1SIC7</accession>
<dbReference type="EMBL" id="JAJKFT010000010">
    <property type="protein sequence ID" value="MCC9630686.1"/>
    <property type="molecule type" value="Genomic_DNA"/>
</dbReference>
<evidence type="ECO:0000313" key="3">
    <source>
        <dbReference type="Proteomes" id="UP001139103"/>
    </source>
</evidence>
<evidence type="ECO:0000313" key="2">
    <source>
        <dbReference type="EMBL" id="MCC9630686.1"/>
    </source>
</evidence>
<protein>
    <submittedName>
        <fullName evidence="2">Uncharacterized protein</fullName>
    </submittedName>
</protein>
<name>A0A9X1SIC7_9BACT</name>
<comment type="caution">
    <text evidence="2">The sequence shown here is derived from an EMBL/GenBank/DDBJ whole genome shotgun (WGS) entry which is preliminary data.</text>
</comment>
<sequence>MNAMTKLLTPTLVGCALMLGVTVTQTGCDHKEKLIDIETPRGEVKVEQDKDTGDINVEVNRDRQ</sequence>
<dbReference type="RefSeq" id="WP_230222026.1">
    <property type="nucleotide sequence ID" value="NZ_JAJKFT010000010.1"/>
</dbReference>
<dbReference type="AlphaFoldDB" id="A0A9X1SIC7"/>
<feature type="region of interest" description="Disordered" evidence="1">
    <location>
        <begin position="45"/>
        <end position="64"/>
    </location>
</feature>
<proteinExistence type="predicted"/>
<keyword evidence="3" id="KW-1185">Reference proteome</keyword>
<organism evidence="2 3">
    <name type="scientific">Blastopirellula sediminis</name>
    <dbReference type="NCBI Taxonomy" id="2894196"/>
    <lineage>
        <taxon>Bacteria</taxon>
        <taxon>Pseudomonadati</taxon>
        <taxon>Planctomycetota</taxon>
        <taxon>Planctomycetia</taxon>
        <taxon>Pirellulales</taxon>
        <taxon>Pirellulaceae</taxon>
        <taxon>Blastopirellula</taxon>
    </lineage>
</organism>
<dbReference type="Proteomes" id="UP001139103">
    <property type="component" value="Unassembled WGS sequence"/>
</dbReference>
<reference evidence="2" key="1">
    <citation type="submission" date="2021-11" db="EMBL/GenBank/DDBJ databases">
        <title>Genome sequence.</title>
        <authorList>
            <person name="Sun Q."/>
        </authorList>
    </citation>
    <scope>NUCLEOTIDE SEQUENCE</scope>
    <source>
        <strain evidence="2">JC732</strain>
    </source>
</reference>
<gene>
    <name evidence="2" type="ORF">LOC68_20010</name>
</gene>
<evidence type="ECO:0000256" key="1">
    <source>
        <dbReference type="SAM" id="MobiDB-lite"/>
    </source>
</evidence>